<dbReference type="EMBL" id="JARHTQ010000011">
    <property type="protein sequence ID" value="MDF2257715.1"/>
    <property type="molecule type" value="Genomic_DNA"/>
</dbReference>
<dbReference type="Proteomes" id="UP001220022">
    <property type="component" value="Unassembled WGS sequence"/>
</dbReference>
<dbReference type="Pfam" id="PF01548">
    <property type="entry name" value="DEDD_Tnp_IS110"/>
    <property type="match status" value="1"/>
</dbReference>
<proteinExistence type="predicted"/>
<keyword evidence="3" id="KW-1185">Reference proteome</keyword>
<organism evidence="2 3">
    <name type="scientific">Streptantibioticus ferralitis</name>
    <dbReference type="NCBI Taxonomy" id="236510"/>
    <lineage>
        <taxon>Bacteria</taxon>
        <taxon>Bacillati</taxon>
        <taxon>Actinomycetota</taxon>
        <taxon>Actinomycetes</taxon>
        <taxon>Kitasatosporales</taxon>
        <taxon>Streptomycetaceae</taxon>
        <taxon>Streptantibioticus</taxon>
    </lineage>
</organism>
<sequence>MDVVHPRCAGIDIGKADMKVCVRVPGTGGHRHSEVGTFSRMAAGVLQARDWLAELGVALVAMEATGSYGKPVFYGLEQHFECWLLKARHMRNLPGRKTDVANSVWIAQLVEHGLVRPSFVPPEPVRHLRDLTRYRAELTAERTREAVRLEKLVVDSGVKVSVVASHILTKSVRAMTRGADRGGAGPAGVGRSG</sequence>
<evidence type="ECO:0000313" key="2">
    <source>
        <dbReference type="EMBL" id="MDF2257715.1"/>
    </source>
</evidence>
<comment type="caution">
    <text evidence="2">The sequence shown here is derived from an EMBL/GenBank/DDBJ whole genome shotgun (WGS) entry which is preliminary data.</text>
</comment>
<feature type="domain" description="Transposase IS110-like N-terminal" evidence="1">
    <location>
        <begin position="9"/>
        <end position="153"/>
    </location>
</feature>
<name>A0ABT5Z3U2_9ACTN</name>
<dbReference type="InterPro" id="IPR002525">
    <property type="entry name" value="Transp_IS110-like_N"/>
</dbReference>
<evidence type="ECO:0000259" key="1">
    <source>
        <dbReference type="Pfam" id="PF01548"/>
    </source>
</evidence>
<accession>A0ABT5Z3U2</accession>
<evidence type="ECO:0000313" key="3">
    <source>
        <dbReference type="Proteomes" id="UP001220022"/>
    </source>
</evidence>
<dbReference type="RefSeq" id="WP_275816000.1">
    <property type="nucleotide sequence ID" value="NZ_BAAANM010000022.1"/>
</dbReference>
<gene>
    <name evidence="2" type="ORF">P2L57_18925</name>
</gene>
<dbReference type="InterPro" id="IPR047650">
    <property type="entry name" value="Transpos_IS110"/>
</dbReference>
<dbReference type="PANTHER" id="PTHR33055">
    <property type="entry name" value="TRANSPOSASE FOR INSERTION SEQUENCE ELEMENT IS1111A"/>
    <property type="match status" value="1"/>
</dbReference>
<reference evidence="2 3" key="1">
    <citation type="submission" date="2023-03" db="EMBL/GenBank/DDBJ databases">
        <title>Draft genome sequence of type strain Streptomyces ferralitis JCM 14344.</title>
        <authorList>
            <person name="Klaysubun C."/>
            <person name="Duangmal K."/>
        </authorList>
    </citation>
    <scope>NUCLEOTIDE SEQUENCE [LARGE SCALE GENOMIC DNA]</scope>
    <source>
        <strain evidence="2 3">JCM 14344</strain>
    </source>
</reference>
<protein>
    <submittedName>
        <fullName evidence="2">Transposase</fullName>
    </submittedName>
</protein>